<gene>
    <name evidence="7" type="ORF">Din_000429</name>
</gene>
<accession>A0A5B6YGX1</accession>
<dbReference type="PANTHER" id="PTHR12883">
    <property type="entry name" value="ADIPOCYTE-SPECIFIC PROTEIN 4-RELATED"/>
    <property type="match status" value="1"/>
</dbReference>
<reference evidence="7" key="1">
    <citation type="submission" date="2019-08" db="EMBL/GenBank/DDBJ databases">
        <title>Reference gene set and small RNA set construction with multiple tissues from Davidia involucrata Baill.</title>
        <authorList>
            <person name="Yang H."/>
            <person name="Zhou C."/>
            <person name="Li G."/>
            <person name="Wang J."/>
            <person name="Gao P."/>
            <person name="Wang M."/>
            <person name="Wang R."/>
            <person name="Zhao Y."/>
        </authorList>
    </citation>
    <scope>NUCLEOTIDE SEQUENCE</scope>
    <source>
        <tissue evidence="7">Mixed with DoveR01_LX</tissue>
    </source>
</reference>
<proteinExistence type="predicted"/>
<name>A0A5B6YGX1_DAVIN</name>
<dbReference type="GO" id="GO:0005783">
    <property type="term" value="C:endoplasmic reticulum"/>
    <property type="evidence" value="ECO:0007669"/>
    <property type="project" value="InterPro"/>
</dbReference>
<dbReference type="GO" id="GO:0032469">
    <property type="term" value="P:endoplasmic reticulum calcium ion homeostasis"/>
    <property type="evidence" value="ECO:0007669"/>
    <property type="project" value="InterPro"/>
</dbReference>
<keyword evidence="2 6" id="KW-0812">Transmembrane</keyword>
<keyword evidence="4 6" id="KW-0472">Membrane</keyword>
<organism evidence="7">
    <name type="scientific">Davidia involucrata</name>
    <name type="common">Dove tree</name>
    <dbReference type="NCBI Taxonomy" id="16924"/>
    <lineage>
        <taxon>Eukaryota</taxon>
        <taxon>Viridiplantae</taxon>
        <taxon>Streptophyta</taxon>
        <taxon>Embryophyta</taxon>
        <taxon>Tracheophyta</taxon>
        <taxon>Spermatophyta</taxon>
        <taxon>Magnoliopsida</taxon>
        <taxon>eudicotyledons</taxon>
        <taxon>Gunneridae</taxon>
        <taxon>Pentapetalae</taxon>
        <taxon>asterids</taxon>
        <taxon>Cornales</taxon>
        <taxon>Nyssaceae</taxon>
        <taxon>Davidia</taxon>
    </lineage>
</organism>
<dbReference type="PANTHER" id="PTHR12883:SF0">
    <property type="entry name" value="PAT COMPLEX SUBUNIT CCDC47"/>
    <property type="match status" value="1"/>
</dbReference>
<evidence type="ECO:0000256" key="2">
    <source>
        <dbReference type="ARBA" id="ARBA00022692"/>
    </source>
</evidence>
<keyword evidence="3 6" id="KW-1133">Transmembrane helix</keyword>
<dbReference type="EMBL" id="GHES01000429">
    <property type="protein sequence ID" value="MPA30988.1"/>
    <property type="molecule type" value="Transcribed_RNA"/>
</dbReference>
<dbReference type="Pfam" id="PF07946">
    <property type="entry name" value="CCDC47"/>
    <property type="match status" value="1"/>
</dbReference>
<dbReference type="GO" id="GO:0016020">
    <property type="term" value="C:membrane"/>
    <property type="evidence" value="ECO:0007669"/>
    <property type="project" value="UniProtKB-SubCell"/>
</dbReference>
<evidence type="ECO:0000256" key="6">
    <source>
        <dbReference type="SAM" id="Phobius"/>
    </source>
</evidence>
<feature type="region of interest" description="Disordered" evidence="5">
    <location>
        <begin position="74"/>
        <end position="171"/>
    </location>
</feature>
<sequence>MPMARRSSSSLWFSPLSSLFLPRGDTLCYIVALLSIFSLLIHHLSVNSVAAAESHFEGFDAEDDETLDDDSLHLTDLPLRSTPPPTLTQSEPESHHGPPDPNPPSNPPTTDSSQPSDLPPKPSSTSFDYWDEDEFEGIPVETPPETPKSTENATPADSDPDSKTSPKPKNVNVSRSYTVEILCVSFLIIFIINYFTGKKDNENIALAWAAKFATKDSIFEKNFSLLGVGDGDDSPLLLKEGQNMFKFYASGRRFCQGLLATMELQSRHDLISR</sequence>
<protein>
    <submittedName>
        <fullName evidence="7">Uncharacterized protein</fullName>
    </submittedName>
</protein>
<evidence type="ECO:0000256" key="5">
    <source>
        <dbReference type="SAM" id="MobiDB-lite"/>
    </source>
</evidence>
<evidence type="ECO:0000313" key="7">
    <source>
        <dbReference type="EMBL" id="MPA30988.1"/>
    </source>
</evidence>
<dbReference type="AlphaFoldDB" id="A0A5B6YGX1"/>
<evidence type="ECO:0000256" key="4">
    <source>
        <dbReference type="ARBA" id="ARBA00023136"/>
    </source>
</evidence>
<feature type="transmembrane region" description="Helical" evidence="6">
    <location>
        <begin position="177"/>
        <end position="195"/>
    </location>
</feature>
<evidence type="ECO:0000256" key="1">
    <source>
        <dbReference type="ARBA" id="ARBA00004167"/>
    </source>
</evidence>
<evidence type="ECO:0000256" key="3">
    <source>
        <dbReference type="ARBA" id="ARBA00022989"/>
    </source>
</evidence>
<feature type="transmembrane region" description="Helical" evidence="6">
    <location>
        <begin position="20"/>
        <end position="41"/>
    </location>
</feature>
<dbReference type="GO" id="GO:0005509">
    <property type="term" value="F:calcium ion binding"/>
    <property type="evidence" value="ECO:0007669"/>
    <property type="project" value="InterPro"/>
</dbReference>
<dbReference type="InterPro" id="IPR012879">
    <property type="entry name" value="CCDC47"/>
</dbReference>
<comment type="subcellular location">
    <subcellularLocation>
        <location evidence="1">Membrane</location>
        <topology evidence="1">Single-pass membrane protein</topology>
    </subcellularLocation>
</comment>